<dbReference type="GO" id="GO:0004571">
    <property type="term" value="F:mannosyl-oligosaccharide 1,2-alpha-mannosidase activity"/>
    <property type="evidence" value="ECO:0007669"/>
    <property type="project" value="InterPro"/>
</dbReference>
<dbReference type="PANTHER" id="PTHR11742:SF6">
    <property type="entry name" value="MANNOSYL-OLIGOSACCHARIDE ALPHA-1,2-MANNOSIDASE IA-RELATED"/>
    <property type="match status" value="1"/>
</dbReference>
<sequence>MMEWAWDGYAKYAWGDNEVKPVSKLPHRSSVFGGGKFGTLATVCLSVRVVSLLTVNPLYDQHIILLEMLLDFIMQMPAVHQCGATIVDSLDTLYIMGLQSRFEKATEWVQTSLDLSRAGSTLSVFETTIRYIGGLLSAYALSNNQMFVEKAVAIADLLLPAFNTPTGIPYGYLDVIRKTGKSASWATGGSSILSEFGTLHMEFEYLSYVTKNPIYYEKVINSISLIAPTKLHTQYHSLVLVPLIPSPLYLFLHVCW</sequence>
<dbReference type="SUPFAM" id="SSF48225">
    <property type="entry name" value="Seven-hairpin glycosidases"/>
    <property type="match status" value="1"/>
</dbReference>
<dbReference type="GO" id="GO:0005509">
    <property type="term" value="F:calcium ion binding"/>
    <property type="evidence" value="ECO:0007669"/>
    <property type="project" value="InterPro"/>
</dbReference>
<evidence type="ECO:0000256" key="2">
    <source>
        <dbReference type="ARBA" id="ARBA00004922"/>
    </source>
</evidence>
<dbReference type="EMBL" id="UZAM01015199">
    <property type="protein sequence ID" value="VDP37761.1"/>
    <property type="molecule type" value="Genomic_DNA"/>
</dbReference>
<evidence type="ECO:0000256" key="4">
    <source>
        <dbReference type="ARBA" id="ARBA00022801"/>
    </source>
</evidence>
<dbReference type="PANTHER" id="PTHR11742">
    <property type="entry name" value="MANNOSYL-OLIGOSACCHARIDE ALPHA-1,2-MANNOSIDASE-RELATED"/>
    <property type="match status" value="1"/>
</dbReference>
<evidence type="ECO:0000313" key="6">
    <source>
        <dbReference type="EMBL" id="VDP37761.1"/>
    </source>
</evidence>
<protein>
    <submittedName>
        <fullName evidence="8">Alpha-1,2-Mannosidase</fullName>
    </submittedName>
</protein>
<keyword evidence="7" id="KW-1185">Reference proteome</keyword>
<reference evidence="8" key="1">
    <citation type="submission" date="2016-06" db="UniProtKB">
        <authorList>
            <consortium name="WormBaseParasite"/>
        </authorList>
    </citation>
    <scope>IDENTIFICATION</scope>
</reference>
<dbReference type="Proteomes" id="UP000270296">
    <property type="component" value="Unassembled WGS sequence"/>
</dbReference>
<evidence type="ECO:0000313" key="8">
    <source>
        <dbReference type="WBParaSite" id="SBAD_0001155801-mRNA-1"/>
    </source>
</evidence>
<comment type="pathway">
    <text evidence="2">Protein modification; protein glycosylation.</text>
</comment>
<dbReference type="InterPro" id="IPR050749">
    <property type="entry name" value="Glycosyl_Hydrolase_47"/>
</dbReference>
<comment type="cofactor">
    <cofactor evidence="1">
        <name>Ca(2+)</name>
        <dbReference type="ChEBI" id="CHEBI:29108"/>
    </cofactor>
</comment>
<reference evidence="6 7" key="2">
    <citation type="submission" date="2018-11" db="EMBL/GenBank/DDBJ databases">
        <authorList>
            <consortium name="Pathogen Informatics"/>
        </authorList>
    </citation>
    <scope>NUCLEOTIDE SEQUENCE [LARGE SCALE GENOMIC DNA]</scope>
</reference>
<dbReference type="InterPro" id="IPR001382">
    <property type="entry name" value="Glyco_hydro_47"/>
</dbReference>
<dbReference type="WBParaSite" id="SBAD_0001155801-mRNA-1">
    <property type="protein sequence ID" value="SBAD_0001155801-mRNA-1"/>
    <property type="gene ID" value="SBAD_0001155801"/>
</dbReference>
<dbReference type="Pfam" id="PF01532">
    <property type="entry name" value="Glyco_hydro_47"/>
    <property type="match status" value="1"/>
</dbReference>
<dbReference type="AlphaFoldDB" id="A0A183J5N0"/>
<evidence type="ECO:0000256" key="5">
    <source>
        <dbReference type="ARBA" id="ARBA00023157"/>
    </source>
</evidence>
<organism evidence="8">
    <name type="scientific">Soboliphyme baturini</name>
    <dbReference type="NCBI Taxonomy" id="241478"/>
    <lineage>
        <taxon>Eukaryota</taxon>
        <taxon>Metazoa</taxon>
        <taxon>Ecdysozoa</taxon>
        <taxon>Nematoda</taxon>
        <taxon>Enoplea</taxon>
        <taxon>Dorylaimia</taxon>
        <taxon>Dioctophymatida</taxon>
        <taxon>Dioctophymatoidea</taxon>
        <taxon>Soboliphymatidae</taxon>
        <taxon>Soboliphyme</taxon>
    </lineage>
</organism>
<gene>
    <name evidence="6" type="ORF">SBAD_LOCUS11178</name>
</gene>
<dbReference type="GO" id="GO:0000139">
    <property type="term" value="C:Golgi membrane"/>
    <property type="evidence" value="ECO:0007669"/>
    <property type="project" value="TreeGrafter"/>
</dbReference>
<dbReference type="GO" id="GO:0005783">
    <property type="term" value="C:endoplasmic reticulum"/>
    <property type="evidence" value="ECO:0007669"/>
    <property type="project" value="TreeGrafter"/>
</dbReference>
<accession>A0A183J5N0</accession>
<keyword evidence="5" id="KW-1015">Disulfide bond</keyword>
<evidence type="ECO:0000256" key="1">
    <source>
        <dbReference type="ARBA" id="ARBA00001913"/>
    </source>
</evidence>
<dbReference type="InterPro" id="IPR012341">
    <property type="entry name" value="6hp_glycosidase-like_sf"/>
</dbReference>
<dbReference type="InterPro" id="IPR036026">
    <property type="entry name" value="Seven-hairpin_glycosidases"/>
</dbReference>
<dbReference type="OrthoDB" id="8118055at2759"/>
<proteinExistence type="inferred from homology"/>
<dbReference type="Gene3D" id="1.50.10.10">
    <property type="match status" value="1"/>
</dbReference>
<keyword evidence="4" id="KW-0378">Hydrolase</keyword>
<comment type="similarity">
    <text evidence="3">Belongs to the glycosyl hydrolase 47 family.</text>
</comment>
<evidence type="ECO:0000256" key="3">
    <source>
        <dbReference type="ARBA" id="ARBA00007658"/>
    </source>
</evidence>
<dbReference type="GO" id="GO:0005975">
    <property type="term" value="P:carbohydrate metabolic process"/>
    <property type="evidence" value="ECO:0007669"/>
    <property type="project" value="InterPro"/>
</dbReference>
<evidence type="ECO:0000313" key="7">
    <source>
        <dbReference type="Proteomes" id="UP000270296"/>
    </source>
</evidence>
<name>A0A183J5N0_9BILA</name>